<organism evidence="2 3">
    <name type="scientific">Candidatus Lokiarchaeum ossiferum</name>
    <dbReference type="NCBI Taxonomy" id="2951803"/>
    <lineage>
        <taxon>Archaea</taxon>
        <taxon>Promethearchaeati</taxon>
        <taxon>Promethearchaeota</taxon>
        <taxon>Promethearchaeia</taxon>
        <taxon>Promethearchaeales</taxon>
        <taxon>Promethearchaeaceae</taxon>
        <taxon>Candidatus Lokiarchaeum</taxon>
    </lineage>
</organism>
<dbReference type="SUPFAM" id="SSF54427">
    <property type="entry name" value="NTF2-like"/>
    <property type="match status" value="1"/>
</dbReference>
<feature type="domain" description="SnoaL-like" evidence="1">
    <location>
        <begin position="10"/>
        <end position="105"/>
    </location>
</feature>
<gene>
    <name evidence="2" type="ORF">NEF87_000521</name>
</gene>
<name>A0ABY6HNX9_9ARCH</name>
<protein>
    <recommendedName>
        <fullName evidence="1">SnoaL-like domain-containing protein</fullName>
    </recommendedName>
</protein>
<dbReference type="Proteomes" id="UP001208689">
    <property type="component" value="Chromosome"/>
</dbReference>
<reference evidence="2" key="1">
    <citation type="submission" date="2022-09" db="EMBL/GenBank/DDBJ databases">
        <title>Actin cytoskeleton and complex cell architecture in an #Asgard archaeon.</title>
        <authorList>
            <person name="Ponce Toledo R.I."/>
            <person name="Schleper C."/>
            <person name="Rodrigues Oliveira T."/>
            <person name="Wollweber F."/>
            <person name="Xu J."/>
            <person name="Rittmann S."/>
            <person name="Klingl A."/>
            <person name="Pilhofer M."/>
        </authorList>
    </citation>
    <scope>NUCLEOTIDE SEQUENCE</scope>
    <source>
        <strain evidence="2">B-35</strain>
    </source>
</reference>
<proteinExistence type="predicted"/>
<accession>A0ABY6HNX9</accession>
<evidence type="ECO:0000313" key="2">
    <source>
        <dbReference type="EMBL" id="UYP44236.1"/>
    </source>
</evidence>
<evidence type="ECO:0000313" key="3">
    <source>
        <dbReference type="Proteomes" id="UP001208689"/>
    </source>
</evidence>
<evidence type="ECO:0000259" key="1">
    <source>
        <dbReference type="Pfam" id="PF12680"/>
    </source>
</evidence>
<keyword evidence="3" id="KW-1185">Reference proteome</keyword>
<dbReference type="InterPro" id="IPR032710">
    <property type="entry name" value="NTF2-like_dom_sf"/>
</dbReference>
<dbReference type="Pfam" id="PF12680">
    <property type="entry name" value="SnoaL_2"/>
    <property type="match status" value="1"/>
</dbReference>
<sequence length="126" mass="14942">MDEELNVLIVKEFNNAINRRDIRKLASLMAEDHQFIDSENEIHKGKGSMVASWKEFFHLYPNYKNHFVKFYTEKNKVIIEGYSTCSHKVLDGPAIWTAIIVDQKIQEWRVYLDNSETREKLKIYST</sequence>
<dbReference type="Gene3D" id="3.10.450.50">
    <property type="match status" value="1"/>
</dbReference>
<dbReference type="EMBL" id="CP104013">
    <property type="protein sequence ID" value="UYP44236.1"/>
    <property type="molecule type" value="Genomic_DNA"/>
</dbReference>
<dbReference type="InterPro" id="IPR037401">
    <property type="entry name" value="SnoaL-like"/>
</dbReference>